<sequence length="90" mass="9962">MKMSPKTRRSIIPPTILTSLTLQDDNLALALKAVIIGYLITDGREIPWELQVDAVRMSYEKDSAAFAGIGSRKTIALCIPETLCRSRVLD</sequence>
<organism evidence="1 2">
    <name type="scientific">Paramarasmius palmivorus</name>
    <dbReference type="NCBI Taxonomy" id="297713"/>
    <lineage>
        <taxon>Eukaryota</taxon>
        <taxon>Fungi</taxon>
        <taxon>Dikarya</taxon>
        <taxon>Basidiomycota</taxon>
        <taxon>Agaricomycotina</taxon>
        <taxon>Agaricomycetes</taxon>
        <taxon>Agaricomycetidae</taxon>
        <taxon>Agaricales</taxon>
        <taxon>Marasmiineae</taxon>
        <taxon>Marasmiaceae</taxon>
        <taxon>Paramarasmius</taxon>
    </lineage>
</organism>
<dbReference type="AlphaFoldDB" id="A0AAW0DPR8"/>
<accession>A0AAW0DPR8</accession>
<name>A0AAW0DPR8_9AGAR</name>
<gene>
    <name evidence="1" type="ORF">VNI00_004381</name>
</gene>
<protein>
    <submittedName>
        <fullName evidence="1">Uncharacterized protein</fullName>
    </submittedName>
</protein>
<keyword evidence="2" id="KW-1185">Reference proteome</keyword>
<evidence type="ECO:0000313" key="2">
    <source>
        <dbReference type="Proteomes" id="UP001383192"/>
    </source>
</evidence>
<reference evidence="1 2" key="1">
    <citation type="submission" date="2024-01" db="EMBL/GenBank/DDBJ databases">
        <title>A draft genome for a cacao thread blight-causing isolate of Paramarasmius palmivorus.</title>
        <authorList>
            <person name="Baruah I.K."/>
            <person name="Bukari Y."/>
            <person name="Amoako-Attah I."/>
            <person name="Meinhardt L.W."/>
            <person name="Bailey B.A."/>
            <person name="Cohen S.P."/>
        </authorList>
    </citation>
    <scope>NUCLEOTIDE SEQUENCE [LARGE SCALE GENOMIC DNA]</scope>
    <source>
        <strain evidence="1 2">GH-12</strain>
    </source>
</reference>
<proteinExistence type="predicted"/>
<dbReference type="EMBL" id="JAYKXP010000011">
    <property type="protein sequence ID" value="KAK7053060.1"/>
    <property type="molecule type" value="Genomic_DNA"/>
</dbReference>
<evidence type="ECO:0000313" key="1">
    <source>
        <dbReference type="EMBL" id="KAK7053060.1"/>
    </source>
</evidence>
<dbReference type="Proteomes" id="UP001383192">
    <property type="component" value="Unassembled WGS sequence"/>
</dbReference>
<comment type="caution">
    <text evidence="1">The sequence shown here is derived from an EMBL/GenBank/DDBJ whole genome shotgun (WGS) entry which is preliminary data.</text>
</comment>